<dbReference type="AlphaFoldDB" id="A0A2S6NNK8"/>
<keyword evidence="2" id="KW-1185">Reference proteome</keyword>
<evidence type="ECO:0000313" key="1">
    <source>
        <dbReference type="EMBL" id="PPQ38831.1"/>
    </source>
</evidence>
<reference evidence="1 2" key="1">
    <citation type="journal article" date="2018" name="Arch. Microbiol.">
        <title>New insights into the metabolic potential of the phototrophic purple bacterium Rhodopila globiformis DSM 161(T) from its draft genome sequence and evidence for a vanadium-dependent nitrogenase.</title>
        <authorList>
            <person name="Imhoff J.F."/>
            <person name="Rahn T."/>
            <person name="Kunzel S."/>
            <person name="Neulinger S.C."/>
        </authorList>
    </citation>
    <scope>NUCLEOTIDE SEQUENCE [LARGE SCALE GENOMIC DNA]</scope>
    <source>
        <strain evidence="1 2">DSM 161</strain>
    </source>
</reference>
<protein>
    <submittedName>
        <fullName evidence="1">Uncharacterized protein</fullName>
    </submittedName>
</protein>
<proteinExistence type="predicted"/>
<dbReference type="Proteomes" id="UP000239724">
    <property type="component" value="Unassembled WGS sequence"/>
</dbReference>
<sequence length="117" mass="13225">MQQVLAILNDLKAGQKTLEAGQARLEAGQTSLEDRQIRLETGQTSLRVDLMARMDRREDMNTKIRDDIAVNFGTADAVRRANDNTREELRALSEVVSLMHRQISRLQTEVEQMKGSA</sequence>
<gene>
    <name evidence="1" type="ORF">CCS01_01855</name>
</gene>
<accession>A0A2S6NNK8</accession>
<name>A0A2S6NNK8_RHOGL</name>
<organism evidence="1 2">
    <name type="scientific">Rhodopila globiformis</name>
    <name type="common">Rhodopseudomonas globiformis</name>
    <dbReference type="NCBI Taxonomy" id="1071"/>
    <lineage>
        <taxon>Bacteria</taxon>
        <taxon>Pseudomonadati</taxon>
        <taxon>Pseudomonadota</taxon>
        <taxon>Alphaproteobacteria</taxon>
        <taxon>Acetobacterales</taxon>
        <taxon>Acetobacteraceae</taxon>
        <taxon>Rhodopila</taxon>
    </lineage>
</organism>
<evidence type="ECO:0000313" key="2">
    <source>
        <dbReference type="Proteomes" id="UP000239724"/>
    </source>
</evidence>
<comment type="caution">
    <text evidence="1">The sequence shown here is derived from an EMBL/GenBank/DDBJ whole genome shotgun (WGS) entry which is preliminary data.</text>
</comment>
<dbReference type="EMBL" id="NHRY01000037">
    <property type="protein sequence ID" value="PPQ38831.1"/>
    <property type="molecule type" value="Genomic_DNA"/>
</dbReference>